<dbReference type="EMBL" id="VEVQ02000002">
    <property type="protein sequence ID" value="NHN24895.1"/>
    <property type="molecule type" value="Genomic_DNA"/>
</dbReference>
<feature type="transmembrane region" description="Helical" evidence="1">
    <location>
        <begin position="114"/>
        <end position="134"/>
    </location>
</feature>
<accession>A0ABX0IP99</accession>
<evidence type="ECO:0000313" key="3">
    <source>
        <dbReference type="Proteomes" id="UP000817854"/>
    </source>
</evidence>
<evidence type="ECO:0000256" key="1">
    <source>
        <dbReference type="SAM" id="Phobius"/>
    </source>
</evidence>
<keyword evidence="3" id="KW-1185">Reference proteome</keyword>
<reference evidence="2 3" key="2">
    <citation type="submission" date="2019-05" db="EMBL/GenBank/DDBJ databases">
        <authorList>
            <person name="Lianzixin W."/>
        </authorList>
    </citation>
    <scope>NUCLEOTIDE SEQUENCE [LARGE SCALE GENOMIC DNA]</scope>
    <source>
        <strain evidence="2 3">EC11</strain>
    </source>
</reference>
<name>A0ABX0IP99_9FLAO</name>
<keyword evidence="1" id="KW-0812">Transmembrane</keyword>
<dbReference type="Proteomes" id="UP000817854">
    <property type="component" value="Unassembled WGS sequence"/>
</dbReference>
<reference evidence="3" key="1">
    <citation type="submission" date="2019-05" db="EMBL/GenBank/DDBJ databases">
        <title>Flavobacterium profundi sp. nov., isolated from a deep-sea seamount.</title>
        <authorList>
            <person name="Zhang D.-C."/>
        </authorList>
    </citation>
    <scope>NUCLEOTIDE SEQUENCE [LARGE SCALE GENOMIC DNA]</scope>
    <source>
        <strain evidence="3">EC11</strain>
    </source>
</reference>
<sequence length="302" mass="35830">MTDIAVFYELKKSVLERYKKRYPYFDGNWKTFSAQDILNLIDDVQEETKNSVSEKWIYTHLKPETNEKLPRKDLLNIFSQYVGKSSWDEYKYEFGKQKPEFKKRVSKPKFKNNMYWFLGLLLVFILGFVFWKFVLQSVNTKTIQLKEQYTNEHVNEKTTKAFVIEDSLETEIPIENSKIKVKENSKIIVKNPLFKDKKVDLEKNPKTNTVLLEPNDYASILQGFIKSDIKDWQTRKIQLQKILHDNVEVIVMLKNNLGAEYFNKEEFSQKLIIPTASLKKMQIVEVKNDATNQITFIRLIQE</sequence>
<protein>
    <submittedName>
        <fullName evidence="2">Uncharacterized protein</fullName>
    </submittedName>
</protein>
<gene>
    <name evidence="2" type="ORF">FIA58_004320</name>
</gene>
<organism evidence="2 3">
    <name type="scientific">Flavobacterium jejuense</name>
    <dbReference type="NCBI Taxonomy" id="1544455"/>
    <lineage>
        <taxon>Bacteria</taxon>
        <taxon>Pseudomonadati</taxon>
        <taxon>Bacteroidota</taxon>
        <taxon>Flavobacteriia</taxon>
        <taxon>Flavobacteriales</taxon>
        <taxon>Flavobacteriaceae</taxon>
        <taxon>Flavobacterium</taxon>
    </lineage>
</organism>
<comment type="caution">
    <text evidence="2">The sequence shown here is derived from an EMBL/GenBank/DDBJ whole genome shotgun (WGS) entry which is preliminary data.</text>
</comment>
<keyword evidence="1" id="KW-1133">Transmembrane helix</keyword>
<keyword evidence="1" id="KW-0472">Membrane</keyword>
<reference evidence="2 3" key="3">
    <citation type="submission" date="2020-02" db="EMBL/GenBank/DDBJ databases">
        <title>Flavobacterium profundi sp. nov., isolated from a deep-sea seamount.</title>
        <authorList>
            <person name="Zhang D.-C."/>
        </authorList>
    </citation>
    <scope>NUCLEOTIDE SEQUENCE [LARGE SCALE GENOMIC DNA]</scope>
    <source>
        <strain evidence="2 3">EC11</strain>
    </source>
</reference>
<evidence type="ECO:0000313" key="2">
    <source>
        <dbReference type="EMBL" id="NHN24895.1"/>
    </source>
</evidence>
<proteinExistence type="predicted"/>